<dbReference type="SUPFAM" id="SSF57196">
    <property type="entry name" value="EGF/Laminin"/>
    <property type="match status" value="2"/>
</dbReference>
<dbReference type="AlphaFoldDB" id="A0A151XK47"/>
<evidence type="ECO:0000259" key="10">
    <source>
        <dbReference type="PROSITE" id="PS50027"/>
    </source>
</evidence>
<organism evidence="11 12">
    <name type="scientific">Mycetomoellerius zeteki</name>
    <dbReference type="NCBI Taxonomy" id="64791"/>
    <lineage>
        <taxon>Eukaryota</taxon>
        <taxon>Metazoa</taxon>
        <taxon>Ecdysozoa</taxon>
        <taxon>Arthropoda</taxon>
        <taxon>Hexapoda</taxon>
        <taxon>Insecta</taxon>
        <taxon>Pterygota</taxon>
        <taxon>Neoptera</taxon>
        <taxon>Endopterygota</taxon>
        <taxon>Hymenoptera</taxon>
        <taxon>Apocrita</taxon>
        <taxon>Aculeata</taxon>
        <taxon>Formicoidea</taxon>
        <taxon>Formicidae</taxon>
        <taxon>Myrmicinae</taxon>
        <taxon>Mycetomoellerius</taxon>
    </lineage>
</organism>
<dbReference type="GO" id="GO:2000289">
    <property type="term" value="P:regulation of photoreceptor cell axon guidance"/>
    <property type="evidence" value="ECO:0007669"/>
    <property type="project" value="UniProtKB-ARBA"/>
</dbReference>
<dbReference type="EMBL" id="KQ982052">
    <property type="protein sequence ID" value="KYQ60675.1"/>
    <property type="molecule type" value="Genomic_DNA"/>
</dbReference>
<keyword evidence="7 8" id="KW-0424">Laminin EGF-like domain</keyword>
<name>A0A151XK47_9HYME</name>
<dbReference type="Pfam" id="PF00053">
    <property type="entry name" value="EGF_laminin"/>
    <property type="match status" value="1"/>
</dbReference>
<keyword evidence="4" id="KW-0677">Repeat</keyword>
<keyword evidence="2" id="KW-0964">Secreted</keyword>
<dbReference type="GO" id="GO:0048749">
    <property type="term" value="P:compound eye development"/>
    <property type="evidence" value="ECO:0007669"/>
    <property type="project" value="UniProtKB-ARBA"/>
</dbReference>
<dbReference type="GO" id="GO:0005576">
    <property type="term" value="C:extracellular region"/>
    <property type="evidence" value="ECO:0007669"/>
    <property type="project" value="UniProtKB-SubCell"/>
</dbReference>
<feature type="region of interest" description="Disordered" evidence="9">
    <location>
        <begin position="186"/>
        <end position="238"/>
    </location>
</feature>
<evidence type="ECO:0000256" key="4">
    <source>
        <dbReference type="ARBA" id="ARBA00022737"/>
    </source>
</evidence>
<dbReference type="Proteomes" id="UP000075809">
    <property type="component" value="Unassembled WGS sequence"/>
</dbReference>
<feature type="disulfide bond" evidence="8">
    <location>
        <begin position="163"/>
        <end position="177"/>
    </location>
</feature>
<evidence type="ECO:0000256" key="9">
    <source>
        <dbReference type="SAM" id="MobiDB-lite"/>
    </source>
</evidence>
<evidence type="ECO:0000256" key="2">
    <source>
        <dbReference type="ARBA" id="ARBA00022525"/>
    </source>
</evidence>
<protein>
    <submittedName>
        <fullName evidence="11">Netrin-1</fullName>
    </submittedName>
</protein>
<dbReference type="Gene3D" id="2.10.25.10">
    <property type="entry name" value="Laminin"/>
    <property type="match status" value="2"/>
</dbReference>
<feature type="disulfide bond" evidence="8">
    <location>
        <begin position="132"/>
        <end position="149"/>
    </location>
</feature>
<gene>
    <name evidence="11" type="ORF">ALC60_00300</name>
</gene>
<keyword evidence="5 8" id="KW-1015">Disulfide bond</keyword>
<dbReference type="PANTHER" id="PTHR10574:SF365">
    <property type="entry name" value="NETRIN-A-RELATED"/>
    <property type="match status" value="1"/>
</dbReference>
<comment type="subcellular location">
    <subcellularLocation>
        <location evidence="1">Secreted</location>
    </subcellularLocation>
</comment>
<feature type="disulfide bond" evidence="8">
    <location>
        <begin position="130"/>
        <end position="142"/>
    </location>
</feature>
<proteinExistence type="predicted"/>
<dbReference type="InterPro" id="IPR056863">
    <property type="entry name" value="LMN_ATRN_NET-like_EGF"/>
</dbReference>
<dbReference type="GO" id="GO:0008045">
    <property type="term" value="P:motor neuron axon guidance"/>
    <property type="evidence" value="ECO:0007669"/>
    <property type="project" value="TreeGrafter"/>
</dbReference>
<dbReference type="InterPro" id="IPR050440">
    <property type="entry name" value="Laminin/Netrin_ECM"/>
</dbReference>
<dbReference type="PANTHER" id="PTHR10574">
    <property type="entry name" value="NETRIN/LAMININ-RELATED"/>
    <property type="match status" value="1"/>
</dbReference>
<dbReference type="CDD" id="cd00055">
    <property type="entry name" value="EGF_Lam"/>
    <property type="match status" value="2"/>
</dbReference>
<feature type="compositionally biased region" description="Polar residues" evidence="9">
    <location>
        <begin position="227"/>
        <end position="238"/>
    </location>
</feature>
<accession>A0A151XK47</accession>
<keyword evidence="6" id="KW-0325">Glycoprotein</keyword>
<feature type="domain" description="Laminin EGF-like" evidence="10">
    <location>
        <begin position="130"/>
        <end position="179"/>
    </location>
</feature>
<evidence type="ECO:0000256" key="5">
    <source>
        <dbReference type="ARBA" id="ARBA00023157"/>
    </source>
</evidence>
<dbReference type="GO" id="GO:0008347">
    <property type="term" value="P:glial cell migration"/>
    <property type="evidence" value="ECO:0007669"/>
    <property type="project" value="UniProtKB-ARBA"/>
</dbReference>
<dbReference type="InterPro" id="IPR002049">
    <property type="entry name" value="LE_dom"/>
</dbReference>
<evidence type="ECO:0000256" key="1">
    <source>
        <dbReference type="ARBA" id="ARBA00004613"/>
    </source>
</evidence>
<evidence type="ECO:0000256" key="3">
    <source>
        <dbReference type="ARBA" id="ARBA00022729"/>
    </source>
</evidence>
<reference evidence="11 12" key="1">
    <citation type="submission" date="2015-09" db="EMBL/GenBank/DDBJ databases">
        <title>Trachymyrmex zeteki WGS genome.</title>
        <authorList>
            <person name="Nygaard S."/>
            <person name="Hu H."/>
            <person name="Boomsma J."/>
            <person name="Zhang G."/>
        </authorList>
    </citation>
    <scope>NUCLEOTIDE SEQUENCE [LARGE SCALE GENOMIC DNA]</scope>
    <source>
        <strain evidence="11">Tzet28-1</strain>
        <tissue evidence="11">Whole body</tissue>
    </source>
</reference>
<dbReference type="GO" id="GO:0044295">
    <property type="term" value="C:axonal growth cone"/>
    <property type="evidence" value="ECO:0007669"/>
    <property type="project" value="UniProtKB-ARBA"/>
</dbReference>
<evidence type="ECO:0000313" key="12">
    <source>
        <dbReference type="Proteomes" id="UP000075809"/>
    </source>
</evidence>
<keyword evidence="12" id="KW-1185">Reference proteome</keyword>
<dbReference type="Pfam" id="PF24973">
    <property type="entry name" value="EGF_LMN_ATRN"/>
    <property type="match status" value="1"/>
</dbReference>
<dbReference type="GO" id="GO:0070983">
    <property type="term" value="P:dendrite guidance"/>
    <property type="evidence" value="ECO:0007669"/>
    <property type="project" value="UniProtKB-ARBA"/>
</dbReference>
<dbReference type="GO" id="GO:0009887">
    <property type="term" value="P:animal organ morphogenesis"/>
    <property type="evidence" value="ECO:0007669"/>
    <property type="project" value="TreeGrafter"/>
</dbReference>
<dbReference type="PROSITE" id="PS01248">
    <property type="entry name" value="EGF_LAM_1"/>
    <property type="match status" value="1"/>
</dbReference>
<dbReference type="GO" id="GO:0005604">
    <property type="term" value="C:basement membrane"/>
    <property type="evidence" value="ECO:0007669"/>
    <property type="project" value="TreeGrafter"/>
</dbReference>
<dbReference type="GO" id="GO:0009888">
    <property type="term" value="P:tissue development"/>
    <property type="evidence" value="ECO:0007669"/>
    <property type="project" value="TreeGrafter"/>
</dbReference>
<dbReference type="PROSITE" id="PS50027">
    <property type="entry name" value="EGF_LAM_2"/>
    <property type="match status" value="1"/>
</dbReference>
<dbReference type="FunFam" id="2.10.25.10:FF:000081">
    <property type="entry name" value="Netrin 1"/>
    <property type="match status" value="1"/>
</dbReference>
<dbReference type="STRING" id="64791.A0A151XK47"/>
<dbReference type="FunFam" id="2.10.25.10:FF:000048">
    <property type="entry name" value="Netrin 3"/>
    <property type="match status" value="1"/>
</dbReference>
<evidence type="ECO:0000256" key="8">
    <source>
        <dbReference type="PROSITE-ProRule" id="PRU00460"/>
    </source>
</evidence>
<evidence type="ECO:0000256" key="6">
    <source>
        <dbReference type="ARBA" id="ARBA00023180"/>
    </source>
</evidence>
<evidence type="ECO:0000313" key="11">
    <source>
        <dbReference type="EMBL" id="KYQ60675.1"/>
    </source>
</evidence>
<feature type="disulfide bond" evidence="8">
    <location>
        <begin position="151"/>
        <end position="160"/>
    </location>
</feature>
<sequence>MKEIPFIFLFQQNNCGRIELQSQLRYFNDNNIGINGATKKDEKKRDLAPRLGCRSLTEIAVLPVSVCNCNLHARKCRFNMELYKLSGRVSGGVCLQCRHFTAGRHCHYCREGYYRDPARPITHRKACKPCDCHPIGASGKTCNQSSGQCPCKDGVTGITCNRCARGYQQSRSHIAPCIKIPRVVQTQGTAGEESGEHEDDDDEHGYDGRAETDVSLFDPVLNKPRNSRNLSMQITNVD</sequence>
<feature type="compositionally biased region" description="Acidic residues" evidence="9">
    <location>
        <begin position="193"/>
        <end position="204"/>
    </location>
</feature>
<evidence type="ECO:0000256" key="7">
    <source>
        <dbReference type="ARBA" id="ARBA00023292"/>
    </source>
</evidence>
<dbReference type="SMART" id="SM00180">
    <property type="entry name" value="EGF_Lam"/>
    <property type="match status" value="2"/>
</dbReference>
<keyword evidence="3" id="KW-0732">Signal</keyword>